<dbReference type="GO" id="GO:0016491">
    <property type="term" value="F:oxidoreductase activity"/>
    <property type="evidence" value="ECO:0007669"/>
    <property type="project" value="UniProtKB-KW"/>
</dbReference>
<sequence>MTTLSSESPRTAPSGSTVLVDPDELNLFVTEMFVHRGMPRDRAVESARALCHGDLTGMDSHGVANLAGLYLPLLDEGRADPRAEPSIVTDLGAALLVDARRSLGLWSASWAMDLAVERAERHGVGMVSVRDATHLGCAGFHALRAAERGMIGVVSSNCGGQRIARPPGGAVAMLGTNPLAVSAPAGGHPPFLLDMSTTAAPTGRVRQAAREGRVLPEGLLCDDRGAPVTDPAAFDAGDAHLMWLGGHVGRFKGFGLGLVVEVLSALVSGSGRGPHEDALEGDGGPSGRDDDIGLLLLAIAPDALRQGAEADAEGLFGALLDCPPTDPDLPVRYPGWHEHHYARERAEHGVPLPAALYAVLVEQGERAGVRAPEVRGGAR</sequence>
<evidence type="ECO:0000313" key="4">
    <source>
        <dbReference type="EMBL" id="MYR34882.1"/>
    </source>
</evidence>
<keyword evidence="2" id="KW-0560">Oxidoreductase</keyword>
<comment type="similarity">
    <text evidence="1">Belongs to the LDH2/MDH2 oxidoreductase family.</text>
</comment>
<dbReference type="InterPro" id="IPR043143">
    <property type="entry name" value="Mal/L-sulf/L-lact_DH-like_NADP"/>
</dbReference>
<dbReference type="InterPro" id="IPR003767">
    <property type="entry name" value="Malate/L-lactate_DH-like"/>
</dbReference>
<evidence type="ECO:0000313" key="5">
    <source>
        <dbReference type="Proteomes" id="UP000467124"/>
    </source>
</evidence>
<evidence type="ECO:0000313" key="6">
    <source>
        <dbReference type="Proteomes" id="UP001585053"/>
    </source>
</evidence>
<dbReference type="Proteomes" id="UP001585053">
    <property type="component" value="Unassembled WGS sequence"/>
</dbReference>
<dbReference type="Proteomes" id="UP000467124">
    <property type="component" value="Unassembled WGS sequence"/>
</dbReference>
<dbReference type="PANTHER" id="PTHR11091">
    <property type="entry name" value="OXIDOREDUCTASE-RELATED"/>
    <property type="match status" value="1"/>
</dbReference>
<evidence type="ECO:0000256" key="1">
    <source>
        <dbReference type="ARBA" id="ARBA00006056"/>
    </source>
</evidence>
<dbReference type="AlphaFoldDB" id="A0A7K2IY46"/>
<organism evidence="4 5">
    <name type="scientific">Nocardiopsis alba</name>
    <dbReference type="NCBI Taxonomy" id="53437"/>
    <lineage>
        <taxon>Bacteria</taxon>
        <taxon>Bacillati</taxon>
        <taxon>Actinomycetota</taxon>
        <taxon>Actinomycetes</taxon>
        <taxon>Streptosporangiales</taxon>
        <taxon>Nocardiopsidaceae</taxon>
        <taxon>Nocardiopsis</taxon>
    </lineage>
</organism>
<dbReference type="InterPro" id="IPR036111">
    <property type="entry name" value="Mal/L-sulfo/L-lacto_DH-like_sf"/>
</dbReference>
<dbReference type="Gene3D" id="1.10.1530.10">
    <property type="match status" value="1"/>
</dbReference>
<comment type="caution">
    <text evidence="4">The sequence shown here is derived from an EMBL/GenBank/DDBJ whole genome shotgun (WGS) entry which is preliminary data.</text>
</comment>
<dbReference type="SUPFAM" id="SSF89733">
    <property type="entry name" value="L-sulfolactate dehydrogenase-like"/>
    <property type="match status" value="1"/>
</dbReference>
<dbReference type="Gene3D" id="3.30.1370.60">
    <property type="entry name" value="Hypothetical oxidoreductase yiak, domain 2"/>
    <property type="match status" value="1"/>
</dbReference>
<dbReference type="InterPro" id="IPR043144">
    <property type="entry name" value="Mal/L-sulf/L-lact_DH-like_ah"/>
</dbReference>
<dbReference type="GeneID" id="91393867"/>
<reference evidence="4 5" key="1">
    <citation type="journal article" date="2019" name="Nat. Commun.">
        <title>The antimicrobial potential of Streptomyces from insect microbiomes.</title>
        <authorList>
            <person name="Chevrette M.G."/>
            <person name="Carlson C.M."/>
            <person name="Ortega H.E."/>
            <person name="Thomas C."/>
            <person name="Ananiev G.E."/>
            <person name="Barns K.J."/>
            <person name="Book A.J."/>
            <person name="Cagnazzo J."/>
            <person name="Carlos C."/>
            <person name="Flanigan W."/>
            <person name="Grubbs K.J."/>
            <person name="Horn H.A."/>
            <person name="Hoffmann F.M."/>
            <person name="Klassen J.L."/>
            <person name="Knack J.J."/>
            <person name="Lewin G.R."/>
            <person name="McDonald B.R."/>
            <person name="Muller L."/>
            <person name="Melo W.G.P."/>
            <person name="Pinto-Tomas A.A."/>
            <person name="Schmitz A."/>
            <person name="Wendt-Pienkowski E."/>
            <person name="Wildman S."/>
            <person name="Zhao M."/>
            <person name="Zhang F."/>
            <person name="Bugni T.S."/>
            <person name="Andes D.R."/>
            <person name="Pupo M.T."/>
            <person name="Currie C.R."/>
        </authorList>
    </citation>
    <scope>NUCLEOTIDE SEQUENCE [LARGE SCALE GENOMIC DNA]</scope>
    <source>
        <strain evidence="4 5">SID5840</strain>
    </source>
</reference>
<dbReference type="EMBL" id="WWHY01000001">
    <property type="protein sequence ID" value="MYR34882.1"/>
    <property type="molecule type" value="Genomic_DNA"/>
</dbReference>
<dbReference type="EMBL" id="JAYMRS010000001">
    <property type="protein sequence ID" value="MFB8766298.1"/>
    <property type="molecule type" value="Genomic_DNA"/>
</dbReference>
<reference evidence="3 6" key="2">
    <citation type="submission" date="2024-01" db="EMBL/GenBank/DDBJ databases">
        <title>Genome mining of biosynthetic gene clusters to explore secondary metabolites of Streptomyces sp.</title>
        <authorList>
            <person name="Baig A."/>
            <person name="Ajitkumar Shintre N."/>
            <person name="Kumar H."/>
            <person name="Anbarasu A."/>
            <person name="Ramaiah S."/>
        </authorList>
    </citation>
    <scope>NUCLEOTIDE SEQUENCE [LARGE SCALE GENOMIC DNA]</scope>
    <source>
        <strain evidence="3 6">A01</strain>
    </source>
</reference>
<proteinExistence type="inferred from homology"/>
<dbReference type="RefSeq" id="WP_042285387.1">
    <property type="nucleotide sequence ID" value="NZ_BAZE01000014.1"/>
</dbReference>
<accession>A0A7K2IY46</accession>
<keyword evidence="6" id="KW-1185">Reference proteome</keyword>
<gene>
    <name evidence="4" type="ORF">GTW20_22140</name>
    <name evidence="3" type="ORF">VSQ78_01195</name>
</gene>
<dbReference type="PANTHER" id="PTHR11091:SF0">
    <property type="entry name" value="MALATE DEHYDROGENASE"/>
    <property type="match status" value="1"/>
</dbReference>
<name>A0A7K2IY46_9ACTN</name>
<dbReference type="Pfam" id="PF02615">
    <property type="entry name" value="Ldh_2"/>
    <property type="match status" value="1"/>
</dbReference>
<evidence type="ECO:0000313" key="3">
    <source>
        <dbReference type="EMBL" id="MFB8766298.1"/>
    </source>
</evidence>
<evidence type="ECO:0000256" key="2">
    <source>
        <dbReference type="ARBA" id="ARBA00023002"/>
    </source>
</evidence>
<protein>
    <submittedName>
        <fullName evidence="4">Ldh family oxidoreductase</fullName>
    </submittedName>
</protein>